<evidence type="ECO:0000313" key="2">
    <source>
        <dbReference type="Proteomes" id="UP000835206"/>
    </source>
</evidence>
<name>A0A9B2JP05_BOMTE</name>
<organism evidence="2 3">
    <name type="scientific">Bombus terrestris</name>
    <name type="common">Buff-tailed bumblebee</name>
    <name type="synonym">Apis terrestris</name>
    <dbReference type="NCBI Taxonomy" id="30195"/>
    <lineage>
        <taxon>Eukaryota</taxon>
        <taxon>Metazoa</taxon>
        <taxon>Ecdysozoa</taxon>
        <taxon>Arthropoda</taxon>
        <taxon>Hexapoda</taxon>
        <taxon>Insecta</taxon>
        <taxon>Pterygota</taxon>
        <taxon>Neoptera</taxon>
        <taxon>Endopterygota</taxon>
        <taxon>Hymenoptera</taxon>
        <taxon>Apocrita</taxon>
        <taxon>Aculeata</taxon>
        <taxon>Apoidea</taxon>
        <taxon>Anthophila</taxon>
        <taxon>Apidae</taxon>
        <taxon>Bombus</taxon>
        <taxon>Bombus</taxon>
    </lineage>
</organism>
<dbReference type="AlphaFoldDB" id="A0A9B2JP05"/>
<keyword evidence="2" id="KW-1185">Reference proteome</keyword>
<sequence length="220" mass="23969">MPGGDRDRRSAGDVVTPRSSSASSRRSLLTLPRHGHRFFSSKINLQVLLVFSIVPRSIVCRVSDLPCLGENSKTSKQTSMLSINMRIFKTVLLLAALGSNRVAQCLPIANETSIVESSSPTTPPSYNSTVDYYDQRQNGSENYRIHVDGVVFVVAPVETLLLAGVAGDNKPNLPIIDSSKPQSSKPEVDSKPSPAPKSTHRAGLRLANLLVPLLRRIRQE</sequence>
<proteinExistence type="predicted"/>
<feature type="compositionally biased region" description="Basic and acidic residues" evidence="1">
    <location>
        <begin position="1"/>
        <end position="11"/>
    </location>
</feature>
<reference evidence="3" key="1">
    <citation type="submission" date="2025-08" db="UniProtKB">
        <authorList>
            <consortium name="RefSeq"/>
        </authorList>
    </citation>
    <scope>IDENTIFICATION</scope>
</reference>
<protein>
    <submittedName>
        <fullName evidence="3">Uncharacterized protein LOC100645832 isoform X1</fullName>
    </submittedName>
</protein>
<dbReference type="RefSeq" id="XP_012164394.2">
    <property type="nucleotide sequence ID" value="XM_012309004.3"/>
</dbReference>
<feature type="compositionally biased region" description="Low complexity" evidence="1">
    <location>
        <begin position="18"/>
        <end position="27"/>
    </location>
</feature>
<gene>
    <name evidence="3" type="primary">LOC100645832</name>
</gene>
<dbReference type="GeneID" id="100645832"/>
<evidence type="ECO:0000313" key="3">
    <source>
        <dbReference type="RefSeq" id="XP_012164394.2"/>
    </source>
</evidence>
<feature type="region of interest" description="Disordered" evidence="1">
    <location>
        <begin position="172"/>
        <end position="203"/>
    </location>
</feature>
<evidence type="ECO:0000256" key="1">
    <source>
        <dbReference type="SAM" id="MobiDB-lite"/>
    </source>
</evidence>
<accession>A0A9B2JP05</accession>
<dbReference type="Proteomes" id="UP000835206">
    <property type="component" value="Chromosome 5"/>
</dbReference>
<dbReference type="OrthoDB" id="8192989at2759"/>
<feature type="region of interest" description="Disordered" evidence="1">
    <location>
        <begin position="1"/>
        <end position="27"/>
    </location>
</feature>